<reference evidence="3" key="1">
    <citation type="submission" date="2021-01" db="EMBL/GenBank/DDBJ databases">
        <title>Modified the classification status of verrucomicrobia.</title>
        <authorList>
            <person name="Feng X."/>
        </authorList>
    </citation>
    <scope>NUCLEOTIDE SEQUENCE</scope>
    <source>
        <strain evidence="3">5K15</strain>
    </source>
</reference>
<keyword evidence="4" id="KW-1185">Reference proteome</keyword>
<evidence type="ECO:0000313" key="4">
    <source>
        <dbReference type="Proteomes" id="UP000634206"/>
    </source>
</evidence>
<protein>
    <recommendedName>
        <fullName evidence="5">PA14 domain-containing protein</fullName>
    </recommendedName>
</protein>
<dbReference type="Proteomes" id="UP000634206">
    <property type="component" value="Unassembled WGS sequence"/>
</dbReference>
<comment type="caution">
    <text evidence="3">The sequence shown here is derived from an EMBL/GenBank/DDBJ whole genome shotgun (WGS) entry which is preliminary data.</text>
</comment>
<dbReference type="RefSeq" id="WP_309489888.1">
    <property type="nucleotide sequence ID" value="NZ_JAENIG010000006.1"/>
</dbReference>
<accession>A0AAE2SBS8</accession>
<gene>
    <name evidence="3" type="ORF">JIN83_09920</name>
</gene>
<evidence type="ECO:0000256" key="1">
    <source>
        <dbReference type="SAM" id="MobiDB-lite"/>
    </source>
</evidence>
<feature type="region of interest" description="Disordered" evidence="1">
    <location>
        <begin position="61"/>
        <end position="86"/>
    </location>
</feature>
<dbReference type="AlphaFoldDB" id="A0AAE2SBS8"/>
<proteinExistence type="predicted"/>
<keyword evidence="2" id="KW-1133">Transmembrane helix</keyword>
<name>A0AAE2SBS8_9BACT</name>
<keyword evidence="2" id="KW-0472">Membrane</keyword>
<keyword evidence="2" id="KW-0812">Transmembrane</keyword>
<evidence type="ECO:0008006" key="5">
    <source>
        <dbReference type="Google" id="ProtNLM"/>
    </source>
</evidence>
<evidence type="ECO:0000256" key="2">
    <source>
        <dbReference type="SAM" id="Phobius"/>
    </source>
</evidence>
<organism evidence="3 4">
    <name type="scientific">Oceaniferula flava</name>
    <dbReference type="NCBI Taxonomy" id="2800421"/>
    <lineage>
        <taxon>Bacteria</taxon>
        <taxon>Pseudomonadati</taxon>
        <taxon>Verrucomicrobiota</taxon>
        <taxon>Verrucomicrobiia</taxon>
        <taxon>Verrucomicrobiales</taxon>
        <taxon>Verrucomicrobiaceae</taxon>
        <taxon>Oceaniferula</taxon>
    </lineage>
</organism>
<feature type="compositionally biased region" description="Basic and acidic residues" evidence="1">
    <location>
        <begin position="62"/>
        <end position="74"/>
    </location>
</feature>
<evidence type="ECO:0000313" key="3">
    <source>
        <dbReference type="EMBL" id="MBK1855275.1"/>
    </source>
</evidence>
<dbReference type="EMBL" id="JAENIG010000006">
    <property type="protein sequence ID" value="MBK1855275.1"/>
    <property type="molecule type" value="Genomic_DNA"/>
</dbReference>
<feature type="transmembrane region" description="Helical" evidence="2">
    <location>
        <begin position="24"/>
        <end position="46"/>
    </location>
</feature>
<sequence>MSLHAQLSPEAVARLQAQQRNSTITSIIISILLVTLVGIILLFLLLPKVDHFTPEIVSYQSRGEEKKPTHKPEFTRAVQRQPSAPSSSAAKAIAAKVASTVAIPVPDSVVDTPSLELGDGDDFGNGWGDAWGEAGGSGGGFGSSSKLEGTLAGRLYDFKQSPNGKPISGYDIRNRSHFTDRINRLQRSRYSQSSLNRHYQTQQPLFIRYIAIPNSSASQGPKFFNAEKEIKPSGWIAHYQGQVVAPKSGTFRLVGAGDDYLAVTLNKKFRLVAAWPDISETVEVRGANATRQSGQHSPFGKTPLTYGDWFTVREGEVLDISLTLGERPGGMVGFILMLEEKGAKYRNTKSGQPVLPPFTMGPLSPEDIADLNKFRGWQWETDNVPVFLAR</sequence>